<keyword evidence="2" id="KW-1185">Reference proteome</keyword>
<dbReference type="RefSeq" id="WP_042490173.1">
    <property type="nucleotide sequence ID" value="NZ_BBPI01000076.1"/>
</dbReference>
<comment type="caution">
    <text evidence="1">The sequence shown here is derived from an EMBL/GenBank/DDBJ whole genome shotgun (WGS) entry which is preliminary data.</text>
</comment>
<name>A0A0A1WBF5_9SPHN</name>
<dbReference type="EMBL" id="BBPI01000076">
    <property type="protein sequence ID" value="GAM02306.1"/>
    <property type="molecule type" value="Genomic_DNA"/>
</dbReference>
<proteinExistence type="predicted"/>
<dbReference type="eggNOG" id="ENOG502Z99F">
    <property type="taxonomic scope" value="Bacteria"/>
</dbReference>
<gene>
    <name evidence="1" type="ORF">SP5_076_00880</name>
</gene>
<dbReference type="Proteomes" id="UP000032305">
    <property type="component" value="Unassembled WGS sequence"/>
</dbReference>
<dbReference type="InterPro" id="IPR013381">
    <property type="entry name" value="CRISPR-assoc_prot_Cse1"/>
</dbReference>
<organism evidence="1 2">
    <name type="scientific">Sphingomonas parapaucimobilis NBRC 15100</name>
    <dbReference type="NCBI Taxonomy" id="1219049"/>
    <lineage>
        <taxon>Bacteria</taxon>
        <taxon>Pseudomonadati</taxon>
        <taxon>Pseudomonadota</taxon>
        <taxon>Alphaproteobacteria</taxon>
        <taxon>Sphingomonadales</taxon>
        <taxon>Sphingomonadaceae</taxon>
        <taxon>Sphingomonas</taxon>
    </lineage>
</organism>
<accession>A0A0A1WBF5</accession>
<dbReference type="AlphaFoldDB" id="A0A0A1WBF5"/>
<sequence>MIEWRDDENRDHRGSLFAAFAALARGKAWSFPALRPHQREPWHSFTVQVAALALIRAGLDTLPDGEAAWRDLLIGLTPEWPNGEAWELVVDDWSKPALLQPPTVAATDRAAYKNRLATPDALDMLVTAKNHDVKQERMVGASEQDWLFALVTLQTTEGFLGAGNYGVSRMNGGFASRMSLGVRPGGGAAAGFRRDVLRLVEHARTRPERRGGIPLLWTVPWDGTVSLNYGDLDELYVEICRRVRLERAGDGAITARAAGSKCARVAAAELKGMTGDPWAPIKADGSSSHTPTGAGFGYRQMANLLDPKKIVRPLLSEPHDADDRTGLSIVAAALVRGQGKTEGLHRRSVPVSRWDKISAYDEEPLDRVGAVAEKRAEDAYEASRRLGRALISLVQGGPEKARLDDDAAKKKTERWLEQFNRTVDAEFFDPPFWAEAAGDENNHRLLWRTRLRGIASEVFDTAAQAAPRTEVRRIRAIARARSFLDGQMGKWMKDVQHGE</sequence>
<dbReference type="NCBIfam" id="TIGR02547">
    <property type="entry name" value="casA_cse1"/>
    <property type="match status" value="1"/>
</dbReference>
<evidence type="ECO:0000313" key="1">
    <source>
        <dbReference type="EMBL" id="GAM02306.1"/>
    </source>
</evidence>
<evidence type="ECO:0000313" key="2">
    <source>
        <dbReference type="Proteomes" id="UP000032305"/>
    </source>
</evidence>
<reference evidence="1 2" key="1">
    <citation type="submission" date="2014-11" db="EMBL/GenBank/DDBJ databases">
        <title>Whole genome shotgun sequence of Sphingomonas parapaucimobilis NBRC 15100.</title>
        <authorList>
            <person name="Katano-Makiyama Y."/>
            <person name="Hosoyama A."/>
            <person name="Hashimoto M."/>
            <person name="Hosoyama Y."/>
            <person name="Noguchi M."/>
            <person name="Numata M."/>
            <person name="Tsuchikane K."/>
            <person name="Hirakata S."/>
            <person name="Uohara A."/>
            <person name="Shimodaira J."/>
            <person name="Ohji S."/>
            <person name="Ichikawa N."/>
            <person name="Kimura A."/>
            <person name="Yamazoe A."/>
            <person name="Fujita N."/>
        </authorList>
    </citation>
    <scope>NUCLEOTIDE SEQUENCE [LARGE SCALE GENOMIC DNA]</scope>
    <source>
        <strain evidence="1 2">NBRC 15100</strain>
    </source>
</reference>
<protein>
    <submittedName>
        <fullName evidence="1">Putative CRISPR-associated helicase Cas3</fullName>
    </submittedName>
</protein>